<dbReference type="Proteomes" id="UP000663866">
    <property type="component" value="Unassembled WGS sequence"/>
</dbReference>
<dbReference type="AlphaFoldDB" id="A0A821KD27"/>
<feature type="region of interest" description="Disordered" evidence="1">
    <location>
        <begin position="1"/>
        <end position="63"/>
    </location>
</feature>
<accession>A0A821KD27</accession>
<keyword evidence="3" id="KW-1185">Reference proteome</keyword>
<evidence type="ECO:0000313" key="3">
    <source>
        <dbReference type="Proteomes" id="UP000663866"/>
    </source>
</evidence>
<feature type="non-terminal residue" evidence="2">
    <location>
        <position position="63"/>
    </location>
</feature>
<sequence>NVMSDSSDSEIEKPTKNKAKTATVFDNNVFDAEESDESTKPMNRKKKVNQPQPQQPQQVKKSV</sequence>
<reference evidence="2" key="1">
    <citation type="submission" date="2021-02" db="EMBL/GenBank/DDBJ databases">
        <authorList>
            <person name="Nowell W R."/>
        </authorList>
    </citation>
    <scope>NUCLEOTIDE SEQUENCE</scope>
</reference>
<evidence type="ECO:0000256" key="1">
    <source>
        <dbReference type="SAM" id="MobiDB-lite"/>
    </source>
</evidence>
<dbReference type="EMBL" id="CAJOBG010109605">
    <property type="protein sequence ID" value="CAF4735751.1"/>
    <property type="molecule type" value="Genomic_DNA"/>
</dbReference>
<comment type="caution">
    <text evidence="2">The sequence shown here is derived from an EMBL/GenBank/DDBJ whole genome shotgun (WGS) entry which is preliminary data.</text>
</comment>
<protein>
    <submittedName>
        <fullName evidence="2">Uncharacterized protein</fullName>
    </submittedName>
</protein>
<name>A0A821KD27_9BILA</name>
<evidence type="ECO:0000313" key="2">
    <source>
        <dbReference type="EMBL" id="CAF4735751.1"/>
    </source>
</evidence>
<feature type="compositionally biased region" description="Low complexity" evidence="1">
    <location>
        <begin position="49"/>
        <end position="63"/>
    </location>
</feature>
<proteinExistence type="predicted"/>
<gene>
    <name evidence="2" type="ORF">OVN521_LOCUS49626</name>
</gene>
<feature type="non-terminal residue" evidence="2">
    <location>
        <position position="1"/>
    </location>
</feature>
<organism evidence="2 3">
    <name type="scientific">Rotaria magnacalcarata</name>
    <dbReference type="NCBI Taxonomy" id="392030"/>
    <lineage>
        <taxon>Eukaryota</taxon>
        <taxon>Metazoa</taxon>
        <taxon>Spiralia</taxon>
        <taxon>Gnathifera</taxon>
        <taxon>Rotifera</taxon>
        <taxon>Eurotatoria</taxon>
        <taxon>Bdelloidea</taxon>
        <taxon>Philodinida</taxon>
        <taxon>Philodinidae</taxon>
        <taxon>Rotaria</taxon>
    </lineage>
</organism>